<feature type="transmembrane region" description="Helical" evidence="1">
    <location>
        <begin position="20"/>
        <end position="40"/>
    </location>
</feature>
<dbReference type="EMBL" id="CP144694">
    <property type="protein sequence ID" value="WVZ03517.1"/>
    <property type="molecule type" value="Genomic_DNA"/>
</dbReference>
<protein>
    <submittedName>
        <fullName evidence="3">Uncharacterized protein</fullName>
    </submittedName>
</protein>
<proteinExistence type="predicted"/>
<name>A0AAQ3N6P9_VIGMU</name>
<sequence>MARHFSNGGEEGLVLHSAPIFLFLMIIASLSIISIIIFACGDDNKITKRRGGGASADTGDGVGGGGGTDMDREFDVANGGKGIDGEEGLVLHTCIYIFVFYDYCFSFYCFNHHAGCGGGCCAGG</sequence>
<dbReference type="EMBL" id="CP144694">
    <property type="protein sequence ID" value="WVZ03515.1"/>
    <property type="molecule type" value="Genomic_DNA"/>
</dbReference>
<gene>
    <name evidence="2" type="ORF">V8G54_024321</name>
    <name evidence="3" type="ORF">V8G54_024323</name>
</gene>
<evidence type="ECO:0000313" key="2">
    <source>
        <dbReference type="EMBL" id="WVZ03515.1"/>
    </source>
</evidence>
<keyword evidence="1" id="KW-0812">Transmembrane</keyword>
<reference evidence="3" key="2">
    <citation type="submission" date="2024-01" db="EMBL/GenBank/DDBJ databases">
        <authorList>
            <person name="Junaid A."/>
            <person name="Bhatia S."/>
        </authorList>
    </citation>
    <scope>NUCLEOTIDE SEQUENCE</scope>
    <source>
        <strain evidence="3">Urdbean</strain>
        <tissue evidence="3">Leaf</tissue>
    </source>
</reference>
<keyword evidence="1" id="KW-1133">Transmembrane helix</keyword>
<accession>A0AAQ3N6P9</accession>
<reference evidence="3 4" key="1">
    <citation type="journal article" date="2023" name="Life. Sci Alliance">
        <title>Evolutionary insights into 3D genome organization and epigenetic landscape of Vigna mungo.</title>
        <authorList>
            <person name="Junaid A."/>
            <person name="Singh B."/>
            <person name="Bhatia S."/>
        </authorList>
    </citation>
    <scope>NUCLEOTIDE SEQUENCE [LARGE SCALE GENOMIC DNA]</scope>
    <source>
        <strain evidence="3">Urdbean</strain>
    </source>
</reference>
<evidence type="ECO:0000313" key="3">
    <source>
        <dbReference type="EMBL" id="WVZ03517.1"/>
    </source>
</evidence>
<evidence type="ECO:0000313" key="4">
    <source>
        <dbReference type="Proteomes" id="UP001374535"/>
    </source>
</evidence>
<keyword evidence="4" id="KW-1185">Reference proteome</keyword>
<keyword evidence="1" id="KW-0472">Membrane</keyword>
<dbReference type="Proteomes" id="UP001374535">
    <property type="component" value="Chromosome 7"/>
</dbReference>
<organism evidence="3 4">
    <name type="scientific">Vigna mungo</name>
    <name type="common">Black gram</name>
    <name type="synonym">Phaseolus mungo</name>
    <dbReference type="NCBI Taxonomy" id="3915"/>
    <lineage>
        <taxon>Eukaryota</taxon>
        <taxon>Viridiplantae</taxon>
        <taxon>Streptophyta</taxon>
        <taxon>Embryophyta</taxon>
        <taxon>Tracheophyta</taxon>
        <taxon>Spermatophyta</taxon>
        <taxon>Magnoliopsida</taxon>
        <taxon>eudicotyledons</taxon>
        <taxon>Gunneridae</taxon>
        <taxon>Pentapetalae</taxon>
        <taxon>rosids</taxon>
        <taxon>fabids</taxon>
        <taxon>Fabales</taxon>
        <taxon>Fabaceae</taxon>
        <taxon>Papilionoideae</taxon>
        <taxon>50 kb inversion clade</taxon>
        <taxon>NPAAA clade</taxon>
        <taxon>indigoferoid/millettioid clade</taxon>
        <taxon>Phaseoleae</taxon>
        <taxon>Vigna</taxon>
    </lineage>
</organism>
<dbReference type="AlphaFoldDB" id="A0AAQ3N6P9"/>
<evidence type="ECO:0000256" key="1">
    <source>
        <dbReference type="SAM" id="Phobius"/>
    </source>
</evidence>